<evidence type="ECO:0000256" key="2">
    <source>
        <dbReference type="ARBA" id="ARBA00012485"/>
    </source>
</evidence>
<proteinExistence type="predicted"/>
<evidence type="ECO:0000256" key="1">
    <source>
        <dbReference type="ARBA" id="ARBA00000885"/>
    </source>
</evidence>
<evidence type="ECO:0000313" key="8">
    <source>
        <dbReference type="Proteomes" id="UP001210925"/>
    </source>
</evidence>
<protein>
    <recommendedName>
        <fullName evidence="2">HECT-type E3 ubiquitin transferase</fullName>
        <ecNumber evidence="2">2.3.2.26</ecNumber>
    </recommendedName>
</protein>
<feature type="domain" description="HECT" evidence="6">
    <location>
        <begin position="1"/>
        <end position="127"/>
    </location>
</feature>
<sequence length="127" mass="14229">MFNSRTSWFSYWEGSLDEETLAEYSLLGKLIGLAFYNGVALDINFTAAVYKKLVNTPVQLSDLTEWDPALGKGLAQLLDYEGDVEQDFGRTFSIDMITVLGKRVSIDLVKNGSEIMVTNSNREGKLY</sequence>
<dbReference type="GO" id="GO:0061630">
    <property type="term" value="F:ubiquitin protein ligase activity"/>
    <property type="evidence" value="ECO:0007669"/>
    <property type="project" value="UniProtKB-EC"/>
</dbReference>
<dbReference type="GO" id="GO:0000209">
    <property type="term" value="P:protein polyubiquitination"/>
    <property type="evidence" value="ECO:0007669"/>
    <property type="project" value="InterPro"/>
</dbReference>
<evidence type="ECO:0000256" key="3">
    <source>
        <dbReference type="ARBA" id="ARBA00022679"/>
    </source>
</evidence>
<keyword evidence="3" id="KW-0808">Transferase</keyword>
<dbReference type="InterPro" id="IPR044611">
    <property type="entry name" value="E3A/B/C-like"/>
</dbReference>
<gene>
    <name evidence="7" type="ORF">HK103_004819</name>
</gene>
<dbReference type="SUPFAM" id="SSF56204">
    <property type="entry name" value="Hect, E3 ligase catalytic domain"/>
    <property type="match status" value="1"/>
</dbReference>
<accession>A0AAD5Y3V9</accession>
<dbReference type="Gene3D" id="3.30.2160.10">
    <property type="entry name" value="Hect, E3 ligase catalytic domain"/>
    <property type="match status" value="1"/>
</dbReference>
<comment type="caution">
    <text evidence="5">Lacks conserved residue(s) required for the propagation of feature annotation.</text>
</comment>
<comment type="catalytic activity">
    <reaction evidence="1">
        <text>S-ubiquitinyl-[E2 ubiquitin-conjugating enzyme]-L-cysteine + [acceptor protein]-L-lysine = [E2 ubiquitin-conjugating enzyme]-L-cysteine + N(6)-ubiquitinyl-[acceptor protein]-L-lysine.</text>
        <dbReference type="EC" id="2.3.2.26"/>
    </reaction>
</comment>
<organism evidence="7 8">
    <name type="scientific">Boothiomyces macroporosus</name>
    <dbReference type="NCBI Taxonomy" id="261099"/>
    <lineage>
        <taxon>Eukaryota</taxon>
        <taxon>Fungi</taxon>
        <taxon>Fungi incertae sedis</taxon>
        <taxon>Chytridiomycota</taxon>
        <taxon>Chytridiomycota incertae sedis</taxon>
        <taxon>Chytridiomycetes</taxon>
        <taxon>Rhizophydiales</taxon>
        <taxon>Terramycetaceae</taxon>
        <taxon>Boothiomyces</taxon>
    </lineage>
</organism>
<keyword evidence="8" id="KW-1185">Reference proteome</keyword>
<dbReference type="EC" id="2.3.2.26" evidence="2"/>
<keyword evidence="4 5" id="KW-0833">Ubl conjugation pathway</keyword>
<evidence type="ECO:0000313" key="7">
    <source>
        <dbReference type="EMBL" id="KAJ3257265.1"/>
    </source>
</evidence>
<dbReference type="InterPro" id="IPR035983">
    <property type="entry name" value="Hect_E3_ubiquitin_ligase"/>
</dbReference>
<dbReference type="Pfam" id="PF00632">
    <property type="entry name" value="HECT"/>
    <property type="match status" value="1"/>
</dbReference>
<name>A0AAD5Y3V9_9FUNG</name>
<comment type="caution">
    <text evidence="7">The sequence shown here is derived from an EMBL/GenBank/DDBJ whole genome shotgun (WGS) entry which is preliminary data.</text>
</comment>
<dbReference type="InterPro" id="IPR000569">
    <property type="entry name" value="HECT_dom"/>
</dbReference>
<dbReference type="PANTHER" id="PTHR45700:SF8">
    <property type="entry name" value="HECT-TYPE E3 UBIQUITIN TRANSFERASE"/>
    <property type="match status" value="1"/>
</dbReference>
<evidence type="ECO:0000259" key="6">
    <source>
        <dbReference type="PROSITE" id="PS50237"/>
    </source>
</evidence>
<evidence type="ECO:0000256" key="4">
    <source>
        <dbReference type="ARBA" id="ARBA00022786"/>
    </source>
</evidence>
<reference evidence="7" key="1">
    <citation type="submission" date="2020-05" db="EMBL/GenBank/DDBJ databases">
        <title>Phylogenomic resolution of chytrid fungi.</title>
        <authorList>
            <person name="Stajich J.E."/>
            <person name="Amses K."/>
            <person name="Simmons R."/>
            <person name="Seto K."/>
            <person name="Myers J."/>
            <person name="Bonds A."/>
            <person name="Quandt C.A."/>
            <person name="Barry K."/>
            <person name="Liu P."/>
            <person name="Grigoriev I."/>
            <person name="Longcore J.E."/>
            <person name="James T.Y."/>
        </authorList>
    </citation>
    <scope>NUCLEOTIDE SEQUENCE</scope>
    <source>
        <strain evidence="7">PLAUS21</strain>
    </source>
</reference>
<dbReference type="PROSITE" id="PS50237">
    <property type="entry name" value="HECT"/>
    <property type="match status" value="1"/>
</dbReference>
<dbReference type="Proteomes" id="UP001210925">
    <property type="component" value="Unassembled WGS sequence"/>
</dbReference>
<dbReference type="PANTHER" id="PTHR45700">
    <property type="entry name" value="UBIQUITIN-PROTEIN LIGASE E3C"/>
    <property type="match status" value="1"/>
</dbReference>
<dbReference type="EMBL" id="JADGKB010000040">
    <property type="protein sequence ID" value="KAJ3257265.1"/>
    <property type="molecule type" value="Genomic_DNA"/>
</dbReference>
<dbReference type="AlphaFoldDB" id="A0AAD5Y3V9"/>
<evidence type="ECO:0000256" key="5">
    <source>
        <dbReference type="PROSITE-ProRule" id="PRU00104"/>
    </source>
</evidence>